<dbReference type="EMBL" id="JBEPFB010000009">
    <property type="protein sequence ID" value="MER7375168.1"/>
    <property type="molecule type" value="Genomic_DNA"/>
</dbReference>
<name>A0ABV1XUQ7_9ACTN</name>
<proteinExistence type="predicted"/>
<evidence type="ECO:0000313" key="2">
    <source>
        <dbReference type="Proteomes" id="UP001486207"/>
    </source>
</evidence>
<organism evidence="1 2">
    <name type="scientific">Streptomyces lanatus</name>
    <dbReference type="NCBI Taxonomy" id="66900"/>
    <lineage>
        <taxon>Bacteria</taxon>
        <taxon>Bacillati</taxon>
        <taxon>Actinomycetota</taxon>
        <taxon>Actinomycetes</taxon>
        <taxon>Kitasatosporales</taxon>
        <taxon>Streptomycetaceae</taxon>
        <taxon>Streptomyces</taxon>
    </lineage>
</organism>
<accession>A0ABV1XUQ7</accession>
<dbReference type="Proteomes" id="UP001486207">
    <property type="component" value="Unassembled WGS sequence"/>
</dbReference>
<sequence length="59" mass="6718">MDAFTVEVEELRVRRAAIERLDQFDLVIGDGAVEVFHDDADVKERRKADGHGYPLDSMN</sequence>
<reference evidence="1 2" key="1">
    <citation type="submission" date="2024-06" db="EMBL/GenBank/DDBJ databases">
        <title>The Natural Products Discovery Center: Release of the First 8490 Sequenced Strains for Exploring Actinobacteria Biosynthetic Diversity.</title>
        <authorList>
            <person name="Kalkreuter E."/>
            <person name="Kautsar S.A."/>
            <person name="Yang D."/>
            <person name="Bader C.D."/>
            <person name="Teijaro C.N."/>
            <person name="Fluegel L."/>
            <person name="Davis C.M."/>
            <person name="Simpson J.R."/>
            <person name="Lauterbach L."/>
            <person name="Steele A.D."/>
            <person name="Gui C."/>
            <person name="Meng S."/>
            <person name="Li G."/>
            <person name="Viehrig K."/>
            <person name="Ye F."/>
            <person name="Su P."/>
            <person name="Kiefer A.F."/>
            <person name="Nichols A."/>
            <person name="Cepeda A.J."/>
            <person name="Yan W."/>
            <person name="Fan B."/>
            <person name="Jiang Y."/>
            <person name="Adhikari A."/>
            <person name="Zheng C.-J."/>
            <person name="Schuster L."/>
            <person name="Cowan T.M."/>
            <person name="Smanski M.J."/>
            <person name="Chevrette M.G."/>
            <person name="De Carvalho L.P.S."/>
            <person name="Shen B."/>
        </authorList>
    </citation>
    <scope>NUCLEOTIDE SEQUENCE [LARGE SCALE GENOMIC DNA]</scope>
    <source>
        <strain evidence="1 2">NPDC000155</strain>
    </source>
</reference>
<evidence type="ECO:0000313" key="1">
    <source>
        <dbReference type="EMBL" id="MER7375168.1"/>
    </source>
</evidence>
<keyword evidence="2" id="KW-1185">Reference proteome</keyword>
<protein>
    <submittedName>
        <fullName evidence="1">Uncharacterized protein</fullName>
    </submittedName>
</protein>
<dbReference type="RefSeq" id="WP_229911970.1">
    <property type="nucleotide sequence ID" value="NZ_BNBM01000009.1"/>
</dbReference>
<gene>
    <name evidence="1" type="ORF">ABT384_21275</name>
</gene>
<comment type="caution">
    <text evidence="1">The sequence shown here is derived from an EMBL/GenBank/DDBJ whole genome shotgun (WGS) entry which is preliminary data.</text>
</comment>